<dbReference type="GO" id="GO:0008270">
    <property type="term" value="F:zinc ion binding"/>
    <property type="evidence" value="ECO:0007669"/>
    <property type="project" value="UniProtKB-KW"/>
</dbReference>
<feature type="region of interest" description="Disordered" evidence="5">
    <location>
        <begin position="150"/>
        <end position="170"/>
    </location>
</feature>
<keyword evidence="1" id="KW-0479">Metal-binding</keyword>
<dbReference type="PANTHER" id="PTHR14677">
    <property type="entry name" value="ARSENITE INDUCUBLE RNA ASSOCIATED PROTEIN AIP-1-RELATED"/>
    <property type="match status" value="1"/>
</dbReference>
<dbReference type="SMART" id="SM00154">
    <property type="entry name" value="ZnF_AN1"/>
    <property type="match status" value="2"/>
</dbReference>
<dbReference type="InterPro" id="IPR035896">
    <property type="entry name" value="AN1-like_Znf"/>
</dbReference>
<feature type="domain" description="AN1-type" evidence="6">
    <location>
        <begin position="4"/>
        <end position="52"/>
    </location>
</feature>
<proteinExistence type="predicted"/>
<evidence type="ECO:0000259" key="6">
    <source>
        <dbReference type="PROSITE" id="PS51039"/>
    </source>
</evidence>
<dbReference type="EMBL" id="HBHP01000996">
    <property type="protein sequence ID" value="CAD9745120.1"/>
    <property type="molecule type" value="Transcribed_RNA"/>
</dbReference>
<organism evidence="7">
    <name type="scientific">Lotharella oceanica</name>
    <dbReference type="NCBI Taxonomy" id="641309"/>
    <lineage>
        <taxon>Eukaryota</taxon>
        <taxon>Sar</taxon>
        <taxon>Rhizaria</taxon>
        <taxon>Cercozoa</taxon>
        <taxon>Chlorarachniophyceae</taxon>
        <taxon>Lotharella</taxon>
    </lineage>
</organism>
<gene>
    <name evidence="7" type="ORF">LSP00402_LOCUS632</name>
</gene>
<sequence length="186" mass="21212">MDLNHVGKHCALKECNQLDFLPFRCGHCKRSFCLNHYKPEDHSCSEYKPPRPPVIAVCKDCKRSITQVGDESLEALFQRHFDSGECKKFKVTKPYCCSYIKKNGRPCKKREFDPIECKKCHKNFCIKHRHAEDHDCEALKKKATAPKASKVPARRTTCGTQARKKGSGTNVAHSRLVQMFSGVKAK</sequence>
<evidence type="ECO:0000256" key="5">
    <source>
        <dbReference type="SAM" id="MobiDB-lite"/>
    </source>
</evidence>
<dbReference type="PROSITE" id="PS51039">
    <property type="entry name" value="ZF_AN1"/>
    <property type="match status" value="2"/>
</dbReference>
<keyword evidence="3" id="KW-0862">Zinc</keyword>
<evidence type="ECO:0000256" key="4">
    <source>
        <dbReference type="PROSITE-ProRule" id="PRU00449"/>
    </source>
</evidence>
<evidence type="ECO:0000313" key="7">
    <source>
        <dbReference type="EMBL" id="CAD9745120.1"/>
    </source>
</evidence>
<feature type="domain" description="AN1-type" evidence="6">
    <location>
        <begin position="99"/>
        <end position="144"/>
    </location>
</feature>
<dbReference type="InterPro" id="IPR000058">
    <property type="entry name" value="Znf_AN1"/>
</dbReference>
<accession>A0A7S2TG68</accession>
<name>A0A7S2TG68_9EUKA</name>
<protein>
    <recommendedName>
        <fullName evidence="6">AN1-type domain-containing protein</fullName>
    </recommendedName>
</protein>
<dbReference type="AlphaFoldDB" id="A0A7S2TG68"/>
<dbReference type="SUPFAM" id="SSF118310">
    <property type="entry name" value="AN1-like Zinc finger"/>
    <property type="match status" value="2"/>
</dbReference>
<reference evidence="7" key="1">
    <citation type="submission" date="2021-01" db="EMBL/GenBank/DDBJ databases">
        <authorList>
            <person name="Corre E."/>
            <person name="Pelletier E."/>
            <person name="Niang G."/>
            <person name="Scheremetjew M."/>
            <person name="Finn R."/>
            <person name="Kale V."/>
            <person name="Holt S."/>
            <person name="Cochrane G."/>
            <person name="Meng A."/>
            <person name="Brown T."/>
            <person name="Cohen L."/>
        </authorList>
    </citation>
    <scope>NUCLEOTIDE SEQUENCE</scope>
    <source>
        <strain evidence="7">CCMP622</strain>
    </source>
</reference>
<evidence type="ECO:0000256" key="1">
    <source>
        <dbReference type="ARBA" id="ARBA00022723"/>
    </source>
</evidence>
<evidence type="ECO:0000256" key="3">
    <source>
        <dbReference type="ARBA" id="ARBA00022833"/>
    </source>
</evidence>
<dbReference type="Gene3D" id="4.10.1110.10">
    <property type="entry name" value="AN1-like Zinc finger"/>
    <property type="match status" value="2"/>
</dbReference>
<keyword evidence="2 4" id="KW-0863">Zinc-finger</keyword>
<evidence type="ECO:0000256" key="2">
    <source>
        <dbReference type="ARBA" id="ARBA00022771"/>
    </source>
</evidence>
<dbReference type="Pfam" id="PF01428">
    <property type="entry name" value="zf-AN1"/>
    <property type="match status" value="2"/>
</dbReference>
<dbReference type="GO" id="GO:0005737">
    <property type="term" value="C:cytoplasm"/>
    <property type="evidence" value="ECO:0007669"/>
    <property type="project" value="TreeGrafter"/>
</dbReference>
<dbReference type="PANTHER" id="PTHR14677:SF20">
    <property type="entry name" value="ZINC FINGER AN1-TYPE CONTAINING 2A-RELATED"/>
    <property type="match status" value="1"/>
</dbReference>